<feature type="coiled-coil region" evidence="1">
    <location>
        <begin position="286"/>
        <end position="313"/>
    </location>
</feature>
<evidence type="ECO:0000256" key="1">
    <source>
        <dbReference type="SAM" id="Coils"/>
    </source>
</evidence>
<keyword evidence="4" id="KW-1185">Reference proteome</keyword>
<proteinExistence type="predicted"/>
<feature type="region of interest" description="Disordered" evidence="2">
    <location>
        <begin position="546"/>
        <end position="569"/>
    </location>
</feature>
<organism evidence="3 4">
    <name type="scientific">Fimbriiglobus ruber</name>
    <dbReference type="NCBI Taxonomy" id="1908690"/>
    <lineage>
        <taxon>Bacteria</taxon>
        <taxon>Pseudomonadati</taxon>
        <taxon>Planctomycetota</taxon>
        <taxon>Planctomycetia</taxon>
        <taxon>Gemmatales</taxon>
        <taxon>Gemmataceae</taxon>
        <taxon>Fimbriiglobus</taxon>
    </lineage>
</organism>
<protein>
    <submittedName>
        <fullName evidence="3">Uncharacterized protein</fullName>
    </submittedName>
</protein>
<dbReference type="OrthoDB" id="292630at2"/>
<dbReference type="EMBL" id="NIDE01000005">
    <property type="protein sequence ID" value="OWK41781.1"/>
    <property type="molecule type" value="Genomic_DNA"/>
</dbReference>
<sequence length="764" mass="79461">MSERPAPPGAVGLVPRPADPPGPAAAPWECLFPTLPPDVQHYLLRRAATTGGLTTIELPSQPSAGPSFVARYLAADPTALPPPAPVALADPDRPPEEYAVLSHSLGCPDLFLVDADEVDAIAFATDLAGEAAAAGERVLVLTPGPAEADAILGRLARSPGLLVGRAVAPDEPPLPPALASHTARAQGTDVLADARRKVTAALADAGAKLAALRSAATALVPLRAALDRCGRLGADRDQLLHERGALPAAVDSEAGNSYSDAAGFAAEIRARAQTHAADLARTDAAAAVVAAELAARRDELAKLKQEKDELARQCEGKRPGGLSSFMKGLFGRDSAPDRIADLDAKTQAAASALAAAEASAATLAAARTAAEQAFLTERGTRIRGEIGRRTTALDEQLTTLDTALLAIRDEVRAGREVLLGVGVDCPTDPTADHLDAAATSLAGLTDRAAAEVELTRGWAATLTADEAAFVGQLLEQVRVVIGPVAALGGDPFVTIPPGGPTRPPFDRVVWVGAEAEAPADFDLVARYAPRWVLIGSEVDGFPDAAARGRHGPMGYRGNRPRPNKPTGSSRVTTFRKLWQHMHRTLWTTEGGRLVARLTAADLDRTAATSEPLADDPGIELRFVPGPDRVPVVAQVVFPPRTSVAAAKTFLARELGEIRVVPCGPVDWHDAGDHVAAVWQAAESLTRGGGEWADLAPGVREKVTGSSPDSWTAVVTFDKAAGWNMARAAEWVERHAAAPRTTALARPAALPEPPPVRLVAAGVAG</sequence>
<evidence type="ECO:0000256" key="2">
    <source>
        <dbReference type="SAM" id="MobiDB-lite"/>
    </source>
</evidence>
<keyword evidence="1" id="KW-0175">Coiled coil</keyword>
<evidence type="ECO:0000313" key="3">
    <source>
        <dbReference type="EMBL" id="OWK41781.1"/>
    </source>
</evidence>
<evidence type="ECO:0000313" key="4">
    <source>
        <dbReference type="Proteomes" id="UP000214646"/>
    </source>
</evidence>
<gene>
    <name evidence="3" type="ORF">FRUB_03859</name>
</gene>
<accession>A0A225DJZ4</accession>
<dbReference type="AlphaFoldDB" id="A0A225DJZ4"/>
<reference evidence="4" key="1">
    <citation type="submission" date="2017-06" db="EMBL/GenBank/DDBJ databases">
        <title>Genome analysis of Fimbriiglobus ruber SP5, the first member of the order Planctomycetales with confirmed chitinolytic capability.</title>
        <authorList>
            <person name="Ravin N.V."/>
            <person name="Rakitin A.L."/>
            <person name="Ivanova A.A."/>
            <person name="Beletsky A.V."/>
            <person name="Kulichevskaya I.S."/>
            <person name="Mardanov A.V."/>
            <person name="Dedysh S.N."/>
        </authorList>
    </citation>
    <scope>NUCLEOTIDE SEQUENCE [LARGE SCALE GENOMIC DNA]</scope>
    <source>
        <strain evidence="4">SP5</strain>
    </source>
</reference>
<dbReference type="Proteomes" id="UP000214646">
    <property type="component" value="Unassembled WGS sequence"/>
</dbReference>
<name>A0A225DJZ4_9BACT</name>
<feature type="region of interest" description="Disordered" evidence="2">
    <location>
        <begin position="1"/>
        <end position="25"/>
    </location>
</feature>
<comment type="caution">
    <text evidence="3">The sequence shown here is derived from an EMBL/GenBank/DDBJ whole genome shotgun (WGS) entry which is preliminary data.</text>
</comment>
<dbReference type="RefSeq" id="WP_088255032.1">
    <property type="nucleotide sequence ID" value="NZ_NIDE01000005.1"/>
</dbReference>